<dbReference type="AlphaFoldDB" id="A0A1G2TW99"/>
<dbReference type="Proteomes" id="UP000177707">
    <property type="component" value="Unassembled WGS sequence"/>
</dbReference>
<proteinExistence type="predicted"/>
<feature type="coiled-coil region" evidence="1">
    <location>
        <begin position="53"/>
        <end position="84"/>
    </location>
</feature>
<sequence>MDTKEPFLILLVLFILVGLAYSPFKEANQNKNSNGNPSSSVGVTSGNLGNSSNKEIAENIRDAEENIKRLEENLNKKIDEKNRSPYYGKIRMSNISGLYGDDPSQEYTYLSTNLSKNETIKITDWYLKSEITGYYATIGKASLLPFPFAKTESDVVLQQMDRVVLTKGFSPIGISFRTNKCTGYFEENRTFVPSLSLQCPEPRDEKLPVFSGVYDRNDECLDIIERIPRCTTKGSQFIRDLPDTVPSSCKTYLTTQINYNTCVAIHFGDTDFPSDEYRIYLNKFGPLWRKKQDKINLHDENGLVVDSISY</sequence>
<evidence type="ECO:0008006" key="5">
    <source>
        <dbReference type="Google" id="ProtNLM"/>
    </source>
</evidence>
<keyword evidence="1" id="KW-0175">Coiled coil</keyword>
<evidence type="ECO:0000256" key="1">
    <source>
        <dbReference type="SAM" id="Coils"/>
    </source>
</evidence>
<organism evidence="3 4">
    <name type="scientific">Candidatus Zambryskibacteria bacterium RIFCSPLOWO2_01_FULL_39_39</name>
    <dbReference type="NCBI Taxonomy" id="1802758"/>
    <lineage>
        <taxon>Bacteria</taxon>
        <taxon>Candidatus Zambryskiibacteriota</taxon>
    </lineage>
</organism>
<dbReference type="EMBL" id="MHWB01000011">
    <property type="protein sequence ID" value="OHB01608.1"/>
    <property type="molecule type" value="Genomic_DNA"/>
</dbReference>
<reference evidence="3 4" key="1">
    <citation type="journal article" date="2016" name="Nat. Commun.">
        <title>Thousands of microbial genomes shed light on interconnected biogeochemical processes in an aquifer system.</title>
        <authorList>
            <person name="Anantharaman K."/>
            <person name="Brown C.T."/>
            <person name="Hug L.A."/>
            <person name="Sharon I."/>
            <person name="Castelle C.J."/>
            <person name="Probst A.J."/>
            <person name="Thomas B.C."/>
            <person name="Singh A."/>
            <person name="Wilkins M.J."/>
            <person name="Karaoz U."/>
            <person name="Brodie E.L."/>
            <person name="Williams K.H."/>
            <person name="Hubbard S.S."/>
            <person name="Banfield J.F."/>
        </authorList>
    </citation>
    <scope>NUCLEOTIDE SEQUENCE [LARGE SCALE GENOMIC DNA]</scope>
</reference>
<protein>
    <recommendedName>
        <fullName evidence="5">LTD domain-containing protein</fullName>
    </recommendedName>
</protein>
<evidence type="ECO:0000313" key="3">
    <source>
        <dbReference type="EMBL" id="OHB01608.1"/>
    </source>
</evidence>
<dbReference type="STRING" id="1802758.A3A96_02985"/>
<gene>
    <name evidence="3" type="ORF">A3A96_02985</name>
</gene>
<feature type="compositionally biased region" description="Low complexity" evidence="2">
    <location>
        <begin position="30"/>
        <end position="47"/>
    </location>
</feature>
<comment type="caution">
    <text evidence="3">The sequence shown here is derived from an EMBL/GenBank/DDBJ whole genome shotgun (WGS) entry which is preliminary data.</text>
</comment>
<name>A0A1G2TW99_9BACT</name>
<evidence type="ECO:0000256" key="2">
    <source>
        <dbReference type="SAM" id="MobiDB-lite"/>
    </source>
</evidence>
<feature type="region of interest" description="Disordered" evidence="2">
    <location>
        <begin position="27"/>
        <end position="52"/>
    </location>
</feature>
<accession>A0A1G2TW99</accession>
<evidence type="ECO:0000313" key="4">
    <source>
        <dbReference type="Proteomes" id="UP000177707"/>
    </source>
</evidence>